<sequence length="248" mass="24692">MSNTYPTSTPGTPDLESGASSGSGSGTASGTVPSERAAEVKDTSVAAGQHVAGVAKDEIHRVGSETKQQAKDLYRQTQGELADQAATQQKRVASGLRTLGDELGSMADSSETQGVASDLAHQAASRAAGVADWLDQRDPGSLLDEVKGFARRRPGTFIAVAAVAGVLAGRLTRSVVAESKESSDGGASTGSGAPTGVGTPTGGGAQSGVGTPTGTGIPTTTGIPPAAPTGVGTPLAADYPEYQENRNE</sequence>
<feature type="compositionally biased region" description="Low complexity" evidence="1">
    <location>
        <begin position="214"/>
        <end position="234"/>
    </location>
</feature>
<protein>
    <submittedName>
        <fullName evidence="2">Uncharacterized protein</fullName>
    </submittedName>
</protein>
<gene>
    <name evidence="2" type="ORF">E3T61_10420</name>
</gene>
<dbReference type="AlphaFoldDB" id="A0A4R9BTH7"/>
<keyword evidence="3" id="KW-1185">Reference proteome</keyword>
<feature type="region of interest" description="Disordered" evidence="1">
    <location>
        <begin position="1"/>
        <end position="45"/>
    </location>
</feature>
<feature type="compositionally biased region" description="Polar residues" evidence="1">
    <location>
        <begin position="1"/>
        <end position="11"/>
    </location>
</feature>
<organism evidence="2 3">
    <name type="scientific">Cryobacterium lactosi</name>
    <dbReference type="NCBI Taxonomy" id="1259202"/>
    <lineage>
        <taxon>Bacteria</taxon>
        <taxon>Bacillati</taxon>
        <taxon>Actinomycetota</taxon>
        <taxon>Actinomycetes</taxon>
        <taxon>Micrococcales</taxon>
        <taxon>Microbacteriaceae</taxon>
        <taxon>Cryobacterium</taxon>
    </lineage>
</organism>
<accession>A0A4R9BTH7</accession>
<proteinExistence type="predicted"/>
<comment type="caution">
    <text evidence="2">The sequence shown here is derived from an EMBL/GenBank/DDBJ whole genome shotgun (WGS) entry which is preliminary data.</text>
</comment>
<evidence type="ECO:0000256" key="1">
    <source>
        <dbReference type="SAM" id="MobiDB-lite"/>
    </source>
</evidence>
<evidence type="ECO:0000313" key="2">
    <source>
        <dbReference type="EMBL" id="TFD90688.1"/>
    </source>
</evidence>
<dbReference type="OrthoDB" id="4578793at2"/>
<evidence type="ECO:0000313" key="3">
    <source>
        <dbReference type="Proteomes" id="UP000298468"/>
    </source>
</evidence>
<reference evidence="2 3" key="1">
    <citation type="submission" date="2019-03" db="EMBL/GenBank/DDBJ databases">
        <title>Genomics of glacier-inhabiting Cryobacterium strains.</title>
        <authorList>
            <person name="Liu Q."/>
            <person name="Xin Y.-H."/>
        </authorList>
    </citation>
    <scope>NUCLEOTIDE SEQUENCE [LARGE SCALE GENOMIC DNA]</scope>
    <source>
        <strain evidence="2 3">Sr59</strain>
    </source>
</reference>
<dbReference type="RefSeq" id="WP_134640787.1">
    <property type="nucleotide sequence ID" value="NZ_SOHM01000022.1"/>
</dbReference>
<feature type="region of interest" description="Disordered" evidence="1">
    <location>
        <begin position="175"/>
        <end position="248"/>
    </location>
</feature>
<feature type="compositionally biased region" description="Gly residues" evidence="1">
    <location>
        <begin position="187"/>
        <end position="213"/>
    </location>
</feature>
<name>A0A4R9BTH7_9MICO</name>
<dbReference type="EMBL" id="SOHM01000022">
    <property type="protein sequence ID" value="TFD90688.1"/>
    <property type="molecule type" value="Genomic_DNA"/>
</dbReference>
<dbReference type="Proteomes" id="UP000298468">
    <property type="component" value="Unassembled WGS sequence"/>
</dbReference>